<evidence type="ECO:0000256" key="1">
    <source>
        <dbReference type="ARBA" id="ARBA00023015"/>
    </source>
</evidence>
<dbReference type="SUPFAM" id="SSF46689">
    <property type="entry name" value="Homeodomain-like"/>
    <property type="match status" value="1"/>
</dbReference>
<dbReference type="SMART" id="SM00342">
    <property type="entry name" value="HTH_ARAC"/>
    <property type="match status" value="1"/>
</dbReference>
<dbReference type="Proteomes" id="UP001379533">
    <property type="component" value="Chromosome"/>
</dbReference>
<evidence type="ECO:0000259" key="4">
    <source>
        <dbReference type="PROSITE" id="PS01124"/>
    </source>
</evidence>
<dbReference type="RefSeq" id="WP_394843255.1">
    <property type="nucleotide sequence ID" value="NZ_CP089982.1"/>
</dbReference>
<organism evidence="5 6">
    <name type="scientific">Pendulispora brunnea</name>
    <dbReference type="NCBI Taxonomy" id="2905690"/>
    <lineage>
        <taxon>Bacteria</taxon>
        <taxon>Pseudomonadati</taxon>
        <taxon>Myxococcota</taxon>
        <taxon>Myxococcia</taxon>
        <taxon>Myxococcales</taxon>
        <taxon>Sorangiineae</taxon>
        <taxon>Pendulisporaceae</taxon>
        <taxon>Pendulispora</taxon>
    </lineage>
</organism>
<dbReference type="Gene3D" id="1.10.10.60">
    <property type="entry name" value="Homeodomain-like"/>
    <property type="match status" value="1"/>
</dbReference>
<gene>
    <name evidence="5" type="ORF">LZC95_40170</name>
</gene>
<evidence type="ECO:0000313" key="5">
    <source>
        <dbReference type="EMBL" id="WXA92651.1"/>
    </source>
</evidence>
<dbReference type="InterPro" id="IPR032687">
    <property type="entry name" value="AraC-type_N"/>
</dbReference>
<dbReference type="PANTHER" id="PTHR47894">
    <property type="entry name" value="HTH-TYPE TRANSCRIPTIONAL REGULATOR GADX"/>
    <property type="match status" value="1"/>
</dbReference>
<dbReference type="PROSITE" id="PS01124">
    <property type="entry name" value="HTH_ARAC_FAMILY_2"/>
    <property type="match status" value="1"/>
</dbReference>
<reference evidence="5 6" key="1">
    <citation type="submission" date="2021-12" db="EMBL/GenBank/DDBJ databases">
        <title>Discovery of the Pendulisporaceae a myxobacterial family with distinct sporulation behavior and unique specialized metabolism.</title>
        <authorList>
            <person name="Garcia R."/>
            <person name="Popoff A."/>
            <person name="Bader C.D."/>
            <person name="Loehr J."/>
            <person name="Walesch S."/>
            <person name="Walt C."/>
            <person name="Boldt J."/>
            <person name="Bunk B."/>
            <person name="Haeckl F.J.F.P.J."/>
            <person name="Gunesch A.P."/>
            <person name="Birkelbach J."/>
            <person name="Nuebel U."/>
            <person name="Pietschmann T."/>
            <person name="Bach T."/>
            <person name="Mueller R."/>
        </authorList>
    </citation>
    <scope>NUCLEOTIDE SEQUENCE [LARGE SCALE GENOMIC DNA]</scope>
    <source>
        <strain evidence="5 6">MSr12523</strain>
    </source>
</reference>
<name>A0ABZ2K1N6_9BACT</name>
<evidence type="ECO:0000256" key="2">
    <source>
        <dbReference type="ARBA" id="ARBA00023125"/>
    </source>
</evidence>
<dbReference type="EMBL" id="CP089982">
    <property type="protein sequence ID" value="WXA92651.1"/>
    <property type="molecule type" value="Genomic_DNA"/>
</dbReference>
<dbReference type="Pfam" id="PF12833">
    <property type="entry name" value="HTH_18"/>
    <property type="match status" value="1"/>
</dbReference>
<keyword evidence="6" id="KW-1185">Reference proteome</keyword>
<keyword evidence="2" id="KW-0238">DNA-binding</keyword>
<dbReference type="PROSITE" id="PS00041">
    <property type="entry name" value="HTH_ARAC_FAMILY_1"/>
    <property type="match status" value="1"/>
</dbReference>
<dbReference type="PANTHER" id="PTHR47894:SF1">
    <property type="entry name" value="HTH-TYPE TRANSCRIPTIONAL REGULATOR VQSM"/>
    <property type="match status" value="1"/>
</dbReference>
<evidence type="ECO:0000313" key="6">
    <source>
        <dbReference type="Proteomes" id="UP001379533"/>
    </source>
</evidence>
<accession>A0ABZ2K1N6</accession>
<dbReference type="InterPro" id="IPR018062">
    <property type="entry name" value="HTH_AraC-typ_CS"/>
</dbReference>
<protein>
    <submittedName>
        <fullName evidence="5">AraC family transcriptional regulator</fullName>
    </submittedName>
</protein>
<dbReference type="Pfam" id="PF12625">
    <property type="entry name" value="Arabinose_bd"/>
    <property type="match status" value="1"/>
</dbReference>
<dbReference type="InterPro" id="IPR009057">
    <property type="entry name" value="Homeodomain-like_sf"/>
</dbReference>
<dbReference type="InterPro" id="IPR018060">
    <property type="entry name" value="HTH_AraC"/>
</dbReference>
<proteinExistence type="predicted"/>
<sequence>MELPRTTVIRSQFLVLLFDWLARNGAAETADAIRHELELPQEGGTLVKELTVPLSSYRTASELAATRTRDAFIGLHVARDLPRGSFGIVEFAARSAPDVEEGFNRAVRYLRLLSETIRLELRKFGGEVALVHRIPGEPLCVGRQGNEFTLGLFHAFLRELTQSDAQAKRVEFAHPAPDDVGELERFFGTTQLLFGAGRNMIVWSDSILSLPLVSHDQGLLPWLDEYARTLLPPDSALDQRIPGLHEQIRQCLQVQTVPTLVEVARRLRLSTRTLQRRLEAVGTSFQAELESVRVELAEWYLRDPKWSIYETALLLGYADQRGFERAFVKWRGITPKEYRRTHPSTS</sequence>
<evidence type="ECO:0000256" key="3">
    <source>
        <dbReference type="ARBA" id="ARBA00023163"/>
    </source>
</evidence>
<keyword evidence="1" id="KW-0805">Transcription regulation</keyword>
<feature type="domain" description="HTH araC/xylS-type" evidence="4">
    <location>
        <begin position="242"/>
        <end position="341"/>
    </location>
</feature>
<keyword evidence="3" id="KW-0804">Transcription</keyword>